<sequence length="503" mass="57954">ANDFGFRTEELTVDERLGYPEAYAKICRARAIGPFRRGPPFTFVPYELPHQEDLRKKEMDDLFPIIDSDGGEKLTGNPKIFVNLLWKQLNHLGNAGFDPRIIRVDPYGNVLYFHADSASPLAWEIDYWFPWSRGGLTVPSNLRILQWQVCRRKNSNLEFMIPWWDFQIGVSVNQFLSIFASSNSDFRKRAFAWLFSEADSQELHASQTVDCHAFPQRFLEAGKKIGMAPAAIVVCRKEDADFIDDAPPRPRSATPILLAIKKRTKQPDKENEDPSRSSPLNPHQAIAMARDSLKHRDEEAKMRAEMRKLDREAQELQRRSEEEKVSIDELEAVLMKKKKRAEKCRLFAESQSSYRVMLEKMIRDATHQNVVYKEHMRLNQAAASALMARLEAQRALCDSAERQLIAKSKQRDELEKRIIGQQQQQQQPPTRKRSRFHGSSPIRTRSRATAVDEIVAKSTPHKELREFLEEEQQKAAGHSNDAKITVLDPSPNNNMSSREEEEE</sequence>
<evidence type="ECO:0000256" key="2">
    <source>
        <dbReference type="SAM" id="MobiDB-lite"/>
    </source>
</evidence>
<dbReference type="AlphaFoldDB" id="S8EEQ7"/>
<feature type="region of interest" description="Disordered" evidence="2">
    <location>
        <begin position="260"/>
        <end position="284"/>
    </location>
</feature>
<dbReference type="EMBL" id="AUSU01000062">
    <property type="protein sequence ID" value="EPS74458.1"/>
    <property type="molecule type" value="Genomic_DNA"/>
</dbReference>
<feature type="compositionally biased region" description="Basic and acidic residues" evidence="2">
    <location>
        <begin position="460"/>
        <end position="473"/>
    </location>
</feature>
<dbReference type="PANTHER" id="PTHR33427">
    <property type="entry name" value="HNH ENDONUCLEASE"/>
    <property type="match status" value="1"/>
</dbReference>
<evidence type="ECO:0000256" key="1">
    <source>
        <dbReference type="SAM" id="Coils"/>
    </source>
</evidence>
<name>S8EEQ7_9LAMI</name>
<keyword evidence="4" id="KW-1185">Reference proteome</keyword>
<gene>
    <name evidence="3" type="ORF">M569_00294</name>
</gene>
<protein>
    <submittedName>
        <fullName evidence="3">Uncharacterized protein</fullName>
    </submittedName>
</protein>
<feature type="non-terminal residue" evidence="3">
    <location>
        <position position="503"/>
    </location>
</feature>
<dbReference type="PANTHER" id="PTHR33427:SF2">
    <property type="entry name" value="TRICHOHYALIN"/>
    <property type="match status" value="1"/>
</dbReference>
<feature type="coiled-coil region" evidence="1">
    <location>
        <begin position="295"/>
        <end position="333"/>
    </location>
</feature>
<organism evidence="3 4">
    <name type="scientific">Genlisea aurea</name>
    <dbReference type="NCBI Taxonomy" id="192259"/>
    <lineage>
        <taxon>Eukaryota</taxon>
        <taxon>Viridiplantae</taxon>
        <taxon>Streptophyta</taxon>
        <taxon>Embryophyta</taxon>
        <taxon>Tracheophyta</taxon>
        <taxon>Spermatophyta</taxon>
        <taxon>Magnoliopsida</taxon>
        <taxon>eudicotyledons</taxon>
        <taxon>Gunneridae</taxon>
        <taxon>Pentapetalae</taxon>
        <taxon>asterids</taxon>
        <taxon>lamiids</taxon>
        <taxon>Lamiales</taxon>
        <taxon>Lentibulariaceae</taxon>
        <taxon>Genlisea</taxon>
    </lineage>
</organism>
<evidence type="ECO:0000313" key="3">
    <source>
        <dbReference type="EMBL" id="EPS74458.1"/>
    </source>
</evidence>
<proteinExistence type="predicted"/>
<evidence type="ECO:0000313" key="4">
    <source>
        <dbReference type="Proteomes" id="UP000015453"/>
    </source>
</evidence>
<feature type="non-terminal residue" evidence="3">
    <location>
        <position position="1"/>
    </location>
</feature>
<reference evidence="3 4" key="1">
    <citation type="journal article" date="2013" name="BMC Genomics">
        <title>The miniature genome of a carnivorous plant Genlisea aurea contains a low number of genes and short non-coding sequences.</title>
        <authorList>
            <person name="Leushkin E.V."/>
            <person name="Sutormin R.A."/>
            <person name="Nabieva E.R."/>
            <person name="Penin A.A."/>
            <person name="Kondrashov A.S."/>
            <person name="Logacheva M.D."/>
        </authorList>
    </citation>
    <scope>NUCLEOTIDE SEQUENCE [LARGE SCALE GENOMIC DNA]</scope>
</reference>
<feature type="coiled-coil region" evidence="1">
    <location>
        <begin position="383"/>
        <end position="417"/>
    </location>
</feature>
<accession>S8EEQ7</accession>
<comment type="caution">
    <text evidence="3">The sequence shown here is derived from an EMBL/GenBank/DDBJ whole genome shotgun (WGS) entry which is preliminary data.</text>
</comment>
<feature type="region of interest" description="Disordered" evidence="2">
    <location>
        <begin position="418"/>
        <end position="503"/>
    </location>
</feature>
<dbReference type="OrthoDB" id="608866at2759"/>
<dbReference type="Proteomes" id="UP000015453">
    <property type="component" value="Unassembled WGS sequence"/>
</dbReference>
<feature type="compositionally biased region" description="Basic and acidic residues" evidence="2">
    <location>
        <begin position="265"/>
        <end position="275"/>
    </location>
</feature>
<keyword evidence="1" id="KW-0175">Coiled coil</keyword>